<accession>A0A3B5YYU3</accession>
<dbReference type="AlphaFoldDB" id="A0A3B5YYU3"/>
<sequence length="799" mass="89446">MEEASACTLYRCVCCWRRLCSPRIPRVAPGRDYVCIPAGADDSPAWSLLVGFLSASIPMISEDSVLGLHRFRVARSGRILGRSEDALDTLCTVETTKGCSGIASATAALTPDGRSLCLFSEHLDPGKNSATPRAQQLRLAHEAATMSELPRLPQDTCTHCRPVSAAGHLWAPYVYLEYVGKCVLGMQRFRKDADRWEQAGDTFPFHYKSQMTKLWNGDFLQGCAVLPDDTILVSLRPAQGVFLTFNCSDCTWTVVTTSENTQTVYVPILGPGVYIQGDDDTDDDGAVYFLRDNRVYAYKLRYYQDQEDQRRKLKLEPPTIVDSVCPFYDEGYGFLTHLGGRLMCSVWISVERHCSCDHLHAIISTFRVRPTSARQKGIDILHSTCRRLDVLSVGLPTHEFCFLQEYEDQNAMPPAMLEYPTSSPVIESSKMLDCCSNFLSVKPGHYEFEEPPEDPAVQINKDLYIICEAQFQTIVYVAKIENGRVGSHDKLLTQKHALVLSYNTDDHYLVRYRSPPWHLVFSSRSSNAYVVSNTQDGIDAYGPTEESKLFPCTEPPAPDPFSMVLEVGNRIVALSETLGVSYHDGSKWVRCRHLADEYLALNGKVDLSGYAVLGDNSFVVSEAGTGSILMFDLRSERWSIVRHASASCGAQVLNGRSVFVDGFIYTCTMGGILAYELVDQQDDGKELGEPVLLQFSWQLSERRGWDAERMCLDCADKDKIPDAIVFCVVQGEYGCSKNLPGSLSRSHDVHITTVQVKTERTHRRKRRPERIDHVDISTCFIEHDAALVWTKRCFAVESS</sequence>
<dbReference type="Proteomes" id="UP000019116">
    <property type="component" value="Chromosome 1B"/>
</dbReference>
<gene>
    <name evidence="1" type="primary">LOC123128027</name>
</gene>
<dbReference type="OrthoDB" id="661607at2759"/>
<dbReference type="GeneID" id="123128027"/>
<name>A0A3B5YYU3_WHEAT</name>
<dbReference type="OMA" id="GYVVIGH"/>
<protein>
    <submittedName>
        <fullName evidence="1">Uncharacterized protein</fullName>
    </submittedName>
</protein>
<reference evidence="1" key="2">
    <citation type="submission" date="2018-10" db="UniProtKB">
        <authorList>
            <consortium name="EnsemblPlants"/>
        </authorList>
    </citation>
    <scope>IDENTIFICATION</scope>
</reference>
<proteinExistence type="predicted"/>
<dbReference type="SUPFAM" id="SSF63825">
    <property type="entry name" value="YWTD domain"/>
    <property type="match status" value="1"/>
</dbReference>
<dbReference type="Gramene" id="TraesCS1B02G227400.1">
    <property type="protein sequence ID" value="TraesCS1B02G227400.1"/>
    <property type="gene ID" value="TraesCS1B02G227400"/>
</dbReference>
<organism evidence="1">
    <name type="scientific">Triticum aestivum</name>
    <name type="common">Wheat</name>
    <dbReference type="NCBI Taxonomy" id="4565"/>
    <lineage>
        <taxon>Eukaryota</taxon>
        <taxon>Viridiplantae</taxon>
        <taxon>Streptophyta</taxon>
        <taxon>Embryophyta</taxon>
        <taxon>Tracheophyta</taxon>
        <taxon>Spermatophyta</taxon>
        <taxon>Magnoliopsida</taxon>
        <taxon>Liliopsida</taxon>
        <taxon>Poales</taxon>
        <taxon>Poaceae</taxon>
        <taxon>BOP clade</taxon>
        <taxon>Pooideae</taxon>
        <taxon>Triticodae</taxon>
        <taxon>Triticeae</taxon>
        <taxon>Triticinae</taxon>
        <taxon>Triticum</taxon>
    </lineage>
</organism>
<dbReference type="EnsemblPlants" id="TraesCS1B02G227400.1">
    <property type="protein sequence ID" value="TraesCS1B02G227400.1"/>
    <property type="gene ID" value="TraesCS1B02G227400"/>
</dbReference>
<evidence type="ECO:0000313" key="2">
    <source>
        <dbReference type="Proteomes" id="UP000019116"/>
    </source>
</evidence>
<dbReference type="RefSeq" id="XP_044403865.1">
    <property type="nucleotide sequence ID" value="XM_044547930.1"/>
</dbReference>
<evidence type="ECO:0000313" key="1">
    <source>
        <dbReference type="EnsemblPlants" id="TraesCS1B02G227400.1"/>
    </source>
</evidence>
<reference evidence="1" key="1">
    <citation type="submission" date="2018-08" db="EMBL/GenBank/DDBJ databases">
        <authorList>
            <person name="Rossello M."/>
        </authorList>
    </citation>
    <scope>NUCLEOTIDE SEQUENCE [LARGE SCALE GENOMIC DNA]</scope>
    <source>
        <strain evidence="1">cv. Chinese Spring</strain>
    </source>
</reference>
<keyword evidence="2" id="KW-1185">Reference proteome</keyword>